<dbReference type="Gene3D" id="2.30.30.60">
    <property type="match status" value="1"/>
</dbReference>
<organism evidence="7 8">
    <name type="scientific">Pseudobowmanella zhangzhouensis</name>
    <dbReference type="NCBI Taxonomy" id="1537679"/>
    <lineage>
        <taxon>Bacteria</taxon>
        <taxon>Pseudomonadati</taxon>
        <taxon>Pseudomonadota</taxon>
        <taxon>Gammaproteobacteria</taxon>
        <taxon>Alteromonadales</taxon>
        <taxon>Alteromonadaceae</taxon>
    </lineage>
</organism>
<feature type="transmembrane region" description="Helical" evidence="5">
    <location>
        <begin position="71"/>
        <end position="92"/>
    </location>
</feature>
<protein>
    <submittedName>
        <fullName evidence="7">Mechanosensitive ion channel family protein</fullName>
    </submittedName>
</protein>
<keyword evidence="2 5" id="KW-0812">Transmembrane</keyword>
<keyword evidence="4 5" id="KW-0472">Membrane</keyword>
<dbReference type="Proteomes" id="UP001596364">
    <property type="component" value="Unassembled WGS sequence"/>
</dbReference>
<proteinExistence type="predicted"/>
<evidence type="ECO:0000313" key="7">
    <source>
        <dbReference type="EMBL" id="MFC6440656.1"/>
    </source>
</evidence>
<evidence type="ECO:0000256" key="2">
    <source>
        <dbReference type="ARBA" id="ARBA00022692"/>
    </source>
</evidence>
<dbReference type="InterPro" id="IPR023408">
    <property type="entry name" value="MscS_beta-dom_sf"/>
</dbReference>
<dbReference type="SUPFAM" id="SSF50182">
    <property type="entry name" value="Sm-like ribonucleoproteins"/>
    <property type="match status" value="1"/>
</dbReference>
<comment type="caution">
    <text evidence="7">The sequence shown here is derived from an EMBL/GenBank/DDBJ whole genome shotgun (WGS) entry which is preliminary data.</text>
</comment>
<evidence type="ECO:0000256" key="5">
    <source>
        <dbReference type="SAM" id="Phobius"/>
    </source>
</evidence>
<feature type="domain" description="Mechanosensitive ion channel MscS" evidence="6">
    <location>
        <begin position="194"/>
        <end position="261"/>
    </location>
</feature>
<sequence>MSAPGRLQEILLTTLQQIGWVESAASHTYLAIALGSIVILAALMFYVANSVLRSTVANMVARSKSHWDDELYQHGFFFHLAHMVPAVVIQLLTPQLLEPGLFISAFVSKAALVYLIVAGLLTLNALLNTVGDLYNQSELARRAPITGFIQVVKLVLAIVALLIVIANLLDRSPIILLSGLGAVTAVLMLVFKDAILGFVAGIQIAANRMVTNGDWIEMAKYGADGTVLEVGLTTVKVQNWDNTITTIPTYALISESFKNWRGMQESSGRRIKRSLLINLQSVRFCDDEQLQRFKQIRYISQYVENKVSELARYHQDNQITEQDLLNARRLTNLGTFRAYMEQYLRHHKAIHQEMTLMVRQLAPSEKGLPLEIYCFSSDKNWVNYEKIQADLFDHFIAMLPVFDLLPYQAISDQVSIDRTV</sequence>
<feature type="transmembrane region" description="Helical" evidence="5">
    <location>
        <begin position="175"/>
        <end position="199"/>
    </location>
</feature>
<dbReference type="EMBL" id="JBHSUS010000001">
    <property type="protein sequence ID" value="MFC6440656.1"/>
    <property type="molecule type" value="Genomic_DNA"/>
</dbReference>
<keyword evidence="3 5" id="KW-1133">Transmembrane helix</keyword>
<accession>A0ABW1XKC9</accession>
<dbReference type="Pfam" id="PF00924">
    <property type="entry name" value="MS_channel_2nd"/>
    <property type="match status" value="1"/>
</dbReference>
<dbReference type="RefSeq" id="WP_131259613.1">
    <property type="nucleotide sequence ID" value="NZ_JBHSUS010000001.1"/>
</dbReference>
<evidence type="ECO:0000313" key="8">
    <source>
        <dbReference type="Proteomes" id="UP001596364"/>
    </source>
</evidence>
<dbReference type="InterPro" id="IPR030192">
    <property type="entry name" value="YbdG"/>
</dbReference>
<comment type="subcellular location">
    <subcellularLocation>
        <location evidence="1">Membrane</location>
    </subcellularLocation>
</comment>
<evidence type="ECO:0000256" key="3">
    <source>
        <dbReference type="ARBA" id="ARBA00022989"/>
    </source>
</evidence>
<reference evidence="8" key="1">
    <citation type="journal article" date="2019" name="Int. J. Syst. Evol. Microbiol.">
        <title>The Global Catalogue of Microorganisms (GCM) 10K type strain sequencing project: providing services to taxonomists for standard genome sequencing and annotation.</title>
        <authorList>
            <consortium name="The Broad Institute Genomics Platform"/>
            <consortium name="The Broad Institute Genome Sequencing Center for Infectious Disease"/>
            <person name="Wu L."/>
            <person name="Ma J."/>
        </authorList>
    </citation>
    <scope>NUCLEOTIDE SEQUENCE [LARGE SCALE GENOMIC DNA]</scope>
    <source>
        <strain evidence="8">CGMCC 1.16031</strain>
    </source>
</reference>
<feature type="transmembrane region" description="Helical" evidence="5">
    <location>
        <begin position="151"/>
        <end position="169"/>
    </location>
</feature>
<evidence type="ECO:0000259" key="6">
    <source>
        <dbReference type="Pfam" id="PF00924"/>
    </source>
</evidence>
<dbReference type="InterPro" id="IPR010920">
    <property type="entry name" value="LSM_dom_sf"/>
</dbReference>
<dbReference type="InterPro" id="IPR006685">
    <property type="entry name" value="MscS_channel_2nd"/>
</dbReference>
<feature type="transmembrane region" description="Helical" evidence="5">
    <location>
        <begin position="29"/>
        <end position="51"/>
    </location>
</feature>
<gene>
    <name evidence="7" type="ORF">ACFP85_10930</name>
</gene>
<evidence type="ECO:0000256" key="4">
    <source>
        <dbReference type="ARBA" id="ARBA00023136"/>
    </source>
</evidence>
<keyword evidence="8" id="KW-1185">Reference proteome</keyword>
<evidence type="ECO:0000256" key="1">
    <source>
        <dbReference type="ARBA" id="ARBA00004370"/>
    </source>
</evidence>
<dbReference type="PANTHER" id="PTHR30414">
    <property type="entry name" value="MINICONDUCTANCE MECHANOSENSITIVE CHANNEL YBDG"/>
    <property type="match status" value="1"/>
</dbReference>
<feature type="transmembrane region" description="Helical" evidence="5">
    <location>
        <begin position="112"/>
        <end position="130"/>
    </location>
</feature>
<name>A0ABW1XKC9_9ALTE</name>
<dbReference type="PANTHER" id="PTHR30414:SF0">
    <property type="entry name" value="MINICONDUCTANCE MECHANOSENSITIVE CHANNEL YBDG"/>
    <property type="match status" value="1"/>
</dbReference>